<keyword evidence="3" id="KW-1003">Cell membrane</keyword>
<keyword evidence="9 10" id="KW-0472">Membrane</keyword>
<dbReference type="Gene3D" id="2.40.50.910">
    <property type="entry name" value="Type VII secretion system EccB, repeat 3 domain"/>
    <property type="match status" value="1"/>
</dbReference>
<dbReference type="RefSeq" id="WP_163830083.1">
    <property type="nucleotide sequence ID" value="NZ_JAAGUZ010000088.1"/>
</dbReference>
<evidence type="ECO:0000256" key="3">
    <source>
        <dbReference type="ARBA" id="ARBA00022475"/>
    </source>
</evidence>
<dbReference type="Gene3D" id="3.30.2390.20">
    <property type="entry name" value="Type VII secretion system EccB, repeat 1 domain"/>
    <property type="match status" value="1"/>
</dbReference>
<comment type="similarity">
    <text evidence="2">Belongs to the EccB family.</text>
</comment>
<dbReference type="NCBIfam" id="TIGR03919">
    <property type="entry name" value="T7SS_EccB"/>
    <property type="match status" value="1"/>
</dbReference>
<keyword evidence="8 10" id="KW-1133">Transmembrane helix</keyword>
<proteinExistence type="inferred from homology"/>
<keyword evidence="4 10" id="KW-0812">Transmembrane</keyword>
<dbReference type="GO" id="GO:0005524">
    <property type="term" value="F:ATP binding"/>
    <property type="evidence" value="ECO:0007669"/>
    <property type="project" value="UniProtKB-KW"/>
</dbReference>
<keyword evidence="6" id="KW-0378">Hydrolase</keyword>
<evidence type="ECO:0000256" key="1">
    <source>
        <dbReference type="ARBA" id="ARBA00004162"/>
    </source>
</evidence>
<dbReference type="EMBL" id="JAAGUZ010000088">
    <property type="protein sequence ID" value="NEW47535.1"/>
    <property type="molecule type" value="Genomic_DNA"/>
</dbReference>
<keyword evidence="5" id="KW-0547">Nucleotide-binding</keyword>
<dbReference type="InterPro" id="IPR007795">
    <property type="entry name" value="T7SS_EccB"/>
</dbReference>
<evidence type="ECO:0000256" key="6">
    <source>
        <dbReference type="ARBA" id="ARBA00022801"/>
    </source>
</evidence>
<evidence type="ECO:0000256" key="10">
    <source>
        <dbReference type="SAM" id="Phobius"/>
    </source>
</evidence>
<dbReference type="PANTHER" id="PTHR40765">
    <property type="entry name" value="ESX-2 SECRETION SYSTEM ATPASE ECCB2"/>
    <property type="match status" value="1"/>
</dbReference>
<comment type="caution">
    <text evidence="11">The sequence shown here is derived from an EMBL/GenBank/DDBJ whole genome shotgun (WGS) entry which is preliminary data.</text>
</comment>
<dbReference type="GO" id="GO:0005886">
    <property type="term" value="C:plasma membrane"/>
    <property type="evidence" value="ECO:0007669"/>
    <property type="project" value="UniProtKB-SubCell"/>
</dbReference>
<keyword evidence="7" id="KW-0067">ATP-binding</keyword>
<accession>A0A6P1DA03</accession>
<dbReference type="Pfam" id="PF05108">
    <property type="entry name" value="T7SS_ESX1_EccB"/>
    <property type="match status" value="1"/>
</dbReference>
<dbReference type="InterPro" id="IPR042485">
    <property type="entry name" value="T7SS_EccB_R3"/>
</dbReference>
<dbReference type="GO" id="GO:0005576">
    <property type="term" value="C:extracellular region"/>
    <property type="evidence" value="ECO:0007669"/>
    <property type="project" value="TreeGrafter"/>
</dbReference>
<evidence type="ECO:0000256" key="2">
    <source>
        <dbReference type="ARBA" id="ARBA00008149"/>
    </source>
</evidence>
<feature type="transmembrane region" description="Helical" evidence="10">
    <location>
        <begin position="41"/>
        <end position="64"/>
    </location>
</feature>
<sequence length="498" mass="51410">MPAPLTTRQQVNGYRFLLRRLDHALVRRDVRMLHDPMRSQLRSLLVGAVLGLLVVAGAAILAFIRPQGAIGDAKIVMGKDSGALYVVVADNDGGNTLHPVLNLASARLISGSSESPASVKDDKLADMPRGPLLGIPGAPSALPGSAQGTSSEWSLCDTVELSITGSATSASGVDTAVLAARPDLSERIRRADPDEAVLVRRSDRTYLIYEGKRAQVDPENSAIARALSLSGERPRPAGAGLLGAATPVPPIAVPEIPNAGKPGPGALSDIPVGGVISVAATGRGERAELYVVLADGVQHISDFTADVIRTANSQGMSQIETVPPDALTGIAVLSQLPVDHFPAAAPTILSAEDAPVTCVSWSKTEQSDADAVDGPPDRASAALLVGARLPLPEGAQPVSLATADGSGDRVDQAYLRPSSGEFVHVTGMEPGSPRRGSLFYIADNGIRYGVPDIDTAMVLGLGDAPALAPWAIVGQLVPGPTLASTDALTRHDVLPQSN</sequence>
<dbReference type="GO" id="GO:0016787">
    <property type="term" value="F:hydrolase activity"/>
    <property type="evidence" value="ECO:0007669"/>
    <property type="project" value="UniProtKB-KW"/>
</dbReference>
<dbReference type="PANTHER" id="PTHR40765:SF2">
    <property type="entry name" value="ESX-2 SECRETION SYSTEM ATPASE ECCB2"/>
    <property type="match status" value="1"/>
</dbReference>
<gene>
    <name evidence="11" type="primary">eccB</name>
    <name evidence="11" type="ORF">GV789_24275</name>
</gene>
<dbReference type="AlphaFoldDB" id="A0A6P1DA03"/>
<evidence type="ECO:0000313" key="11">
    <source>
        <dbReference type="EMBL" id="NEW47535.1"/>
    </source>
</evidence>
<comment type="subcellular location">
    <subcellularLocation>
        <location evidence="1">Cell membrane</location>
        <topology evidence="1">Single-pass membrane protein</topology>
    </subcellularLocation>
</comment>
<evidence type="ECO:0000256" key="9">
    <source>
        <dbReference type="ARBA" id="ARBA00023136"/>
    </source>
</evidence>
<dbReference type="Proteomes" id="UP000468928">
    <property type="component" value="Unassembled WGS sequence"/>
</dbReference>
<reference evidence="11 12" key="1">
    <citation type="submission" date="2020-01" db="EMBL/GenBank/DDBJ databases">
        <title>Genetics and antimicrobial susceptibilities of Nocardia species isolated from the soil; a comparison with species isolated from humans.</title>
        <authorList>
            <person name="Carrasco G."/>
            <person name="Monzon S."/>
            <person name="Sansegundo M."/>
            <person name="Garcia E."/>
            <person name="Garrido N."/>
            <person name="Medina M.J."/>
            <person name="Villalon P."/>
            <person name="Ramirez-Arocha A.C."/>
            <person name="Jimenez P."/>
            <person name="Cuesta I."/>
            <person name="Valdezate S."/>
        </authorList>
    </citation>
    <scope>NUCLEOTIDE SEQUENCE [LARGE SCALE GENOMIC DNA]</scope>
    <source>
        <strain evidence="11 12">CNM20110639</strain>
    </source>
</reference>
<evidence type="ECO:0000256" key="8">
    <source>
        <dbReference type="ARBA" id="ARBA00022989"/>
    </source>
</evidence>
<evidence type="ECO:0000256" key="4">
    <source>
        <dbReference type="ARBA" id="ARBA00022692"/>
    </source>
</evidence>
<evidence type="ECO:0000256" key="5">
    <source>
        <dbReference type="ARBA" id="ARBA00022741"/>
    </source>
</evidence>
<evidence type="ECO:0000256" key="7">
    <source>
        <dbReference type="ARBA" id="ARBA00022840"/>
    </source>
</evidence>
<name>A0A6P1DA03_9NOCA</name>
<protein>
    <submittedName>
        <fullName evidence="11">Type VII secretion protein EccB</fullName>
    </submittedName>
</protein>
<evidence type="ECO:0000313" key="12">
    <source>
        <dbReference type="Proteomes" id="UP000468928"/>
    </source>
</evidence>
<dbReference type="InterPro" id="IPR044857">
    <property type="entry name" value="T7SS_EccB_R1"/>
</dbReference>
<organism evidence="11 12">
    <name type="scientific">Nocardia cyriacigeorgica</name>
    <dbReference type="NCBI Taxonomy" id="135487"/>
    <lineage>
        <taxon>Bacteria</taxon>
        <taxon>Bacillati</taxon>
        <taxon>Actinomycetota</taxon>
        <taxon>Actinomycetes</taxon>
        <taxon>Mycobacteriales</taxon>
        <taxon>Nocardiaceae</taxon>
        <taxon>Nocardia</taxon>
    </lineage>
</organism>